<evidence type="ECO:0000313" key="2">
    <source>
        <dbReference type="Proteomes" id="UP000191931"/>
    </source>
</evidence>
<accession>A0A1W1HHG1</accession>
<protein>
    <submittedName>
        <fullName evidence="1">Uncharacterized protein</fullName>
    </submittedName>
</protein>
<organism evidence="1 2">
    <name type="scientific">Desulfamplus magnetovallimortis</name>
    <dbReference type="NCBI Taxonomy" id="1246637"/>
    <lineage>
        <taxon>Bacteria</taxon>
        <taxon>Pseudomonadati</taxon>
        <taxon>Thermodesulfobacteriota</taxon>
        <taxon>Desulfobacteria</taxon>
        <taxon>Desulfobacterales</taxon>
        <taxon>Desulfobacteraceae</taxon>
        <taxon>Desulfamplus</taxon>
    </lineage>
</organism>
<name>A0A1W1HHG1_9BACT</name>
<dbReference type="EMBL" id="FWEV01000293">
    <property type="protein sequence ID" value="SLM31941.1"/>
    <property type="molecule type" value="Genomic_DNA"/>
</dbReference>
<reference evidence="1 2" key="1">
    <citation type="submission" date="2017-03" db="EMBL/GenBank/DDBJ databases">
        <authorList>
            <person name="Afonso C.L."/>
            <person name="Miller P.J."/>
            <person name="Scott M.A."/>
            <person name="Spackman E."/>
            <person name="Goraichik I."/>
            <person name="Dimitrov K.M."/>
            <person name="Suarez D.L."/>
            <person name="Swayne D.E."/>
        </authorList>
    </citation>
    <scope>NUCLEOTIDE SEQUENCE [LARGE SCALE GENOMIC DNA]</scope>
    <source>
        <strain evidence="1">PRJEB14757</strain>
    </source>
</reference>
<sequence>MGPDIESAMYVYMKVSVTACFKNDFHSFDCGGYPPCTLYKNLK</sequence>
<evidence type="ECO:0000313" key="1">
    <source>
        <dbReference type="EMBL" id="SLM31941.1"/>
    </source>
</evidence>
<keyword evidence="2" id="KW-1185">Reference proteome</keyword>
<gene>
    <name evidence="1" type="ORF">MTBBW1_500006</name>
</gene>
<proteinExistence type="predicted"/>
<dbReference type="Proteomes" id="UP000191931">
    <property type="component" value="Unassembled WGS sequence"/>
</dbReference>
<dbReference type="AlphaFoldDB" id="A0A1W1HHG1"/>